<reference evidence="2 3" key="1">
    <citation type="journal article" date="2019" name="Int. J. Syst. Evol. Microbiol.">
        <title>The Global Catalogue of Microorganisms (GCM) 10K type strain sequencing project: providing services to taxonomists for standard genome sequencing and annotation.</title>
        <authorList>
            <consortium name="The Broad Institute Genomics Platform"/>
            <consortium name="The Broad Institute Genome Sequencing Center for Infectious Disease"/>
            <person name="Wu L."/>
            <person name="Ma J."/>
        </authorList>
    </citation>
    <scope>NUCLEOTIDE SEQUENCE [LARGE SCALE GENOMIC DNA]</scope>
    <source>
        <strain evidence="2 3">JCM 17504</strain>
    </source>
</reference>
<evidence type="ECO:0000256" key="1">
    <source>
        <dbReference type="SAM" id="MobiDB-lite"/>
    </source>
</evidence>
<dbReference type="EMBL" id="BAABKX010000008">
    <property type="protein sequence ID" value="GAA5050668.1"/>
    <property type="molecule type" value="Genomic_DNA"/>
</dbReference>
<dbReference type="Proteomes" id="UP001501729">
    <property type="component" value="Unassembled WGS sequence"/>
</dbReference>
<dbReference type="RefSeq" id="WP_227777764.1">
    <property type="nucleotide sequence ID" value="NZ_BAABKX010000008.1"/>
</dbReference>
<comment type="caution">
    <text evidence="2">The sequence shown here is derived from an EMBL/GenBank/DDBJ whole genome shotgun (WGS) entry which is preliminary data.</text>
</comment>
<name>A0AAV3UHT1_9EURY</name>
<evidence type="ECO:0000313" key="2">
    <source>
        <dbReference type="EMBL" id="GAA5050668.1"/>
    </source>
</evidence>
<evidence type="ECO:0000313" key="3">
    <source>
        <dbReference type="Proteomes" id="UP001501729"/>
    </source>
</evidence>
<protein>
    <submittedName>
        <fullName evidence="2">Uncharacterized protein</fullName>
    </submittedName>
</protein>
<keyword evidence="3" id="KW-1185">Reference proteome</keyword>
<feature type="compositionally biased region" description="Basic and acidic residues" evidence="1">
    <location>
        <begin position="28"/>
        <end position="45"/>
    </location>
</feature>
<feature type="region of interest" description="Disordered" evidence="1">
    <location>
        <begin position="28"/>
        <end position="57"/>
    </location>
</feature>
<gene>
    <name evidence="2" type="ORF">GCM10025751_25070</name>
</gene>
<proteinExistence type="predicted"/>
<feature type="compositionally biased region" description="Acidic residues" evidence="1">
    <location>
        <begin position="47"/>
        <end position="56"/>
    </location>
</feature>
<sequence length="119" mass="12748">MRKALSLFMVVALVGTLFAGSAVAAPYDDHKDDKKKVGDEIKQSVEQDAEAEVEQDQDVKQTNVNVQDDNTAVSAALGWKGGEAKSGDALAVQYSDQTNNNAQVGIANAENEAENEYED</sequence>
<organism evidence="2 3">
    <name type="scientific">Haladaptatus pallidirubidus</name>
    <dbReference type="NCBI Taxonomy" id="1008152"/>
    <lineage>
        <taxon>Archaea</taxon>
        <taxon>Methanobacteriati</taxon>
        <taxon>Methanobacteriota</taxon>
        <taxon>Stenosarchaea group</taxon>
        <taxon>Halobacteria</taxon>
        <taxon>Halobacteriales</taxon>
        <taxon>Haladaptataceae</taxon>
        <taxon>Haladaptatus</taxon>
    </lineage>
</organism>
<dbReference type="GeneID" id="68616067"/>
<accession>A0AAV3UHT1</accession>
<dbReference type="AlphaFoldDB" id="A0AAV3UHT1"/>